<keyword evidence="4" id="KW-1133">Transmembrane helix</keyword>
<gene>
    <name evidence="6" type="ORF">HKW66_Vig0004360</name>
</gene>
<comment type="caution">
    <text evidence="6">The sequence shown here is derived from an EMBL/GenBank/DDBJ whole genome shotgun (WGS) entry which is preliminary data.</text>
</comment>
<name>A0A8T0LE35_PHAAN</name>
<accession>A0A8T0LE35</accession>
<evidence type="ECO:0000256" key="2">
    <source>
        <dbReference type="ARBA" id="ARBA00023157"/>
    </source>
</evidence>
<dbReference type="Proteomes" id="UP000743370">
    <property type="component" value="Unassembled WGS sequence"/>
</dbReference>
<dbReference type="SUPFAM" id="SSF51110">
    <property type="entry name" value="alpha-D-mannose-specific plant lectins"/>
    <property type="match status" value="1"/>
</dbReference>
<keyword evidence="4" id="KW-0812">Transmembrane</keyword>
<evidence type="ECO:0000313" key="6">
    <source>
        <dbReference type="EMBL" id="KAG2409771.1"/>
    </source>
</evidence>
<dbReference type="InterPro" id="IPR036426">
    <property type="entry name" value="Bulb-type_lectin_dom_sf"/>
</dbReference>
<organism evidence="6 7">
    <name type="scientific">Phaseolus angularis</name>
    <name type="common">Azuki bean</name>
    <name type="synonym">Vigna angularis</name>
    <dbReference type="NCBI Taxonomy" id="3914"/>
    <lineage>
        <taxon>Eukaryota</taxon>
        <taxon>Viridiplantae</taxon>
        <taxon>Streptophyta</taxon>
        <taxon>Embryophyta</taxon>
        <taxon>Tracheophyta</taxon>
        <taxon>Spermatophyta</taxon>
        <taxon>Magnoliopsida</taxon>
        <taxon>eudicotyledons</taxon>
        <taxon>Gunneridae</taxon>
        <taxon>Pentapetalae</taxon>
        <taxon>rosids</taxon>
        <taxon>fabids</taxon>
        <taxon>Fabales</taxon>
        <taxon>Fabaceae</taxon>
        <taxon>Papilionoideae</taxon>
        <taxon>50 kb inversion clade</taxon>
        <taxon>NPAAA clade</taxon>
        <taxon>indigoferoid/millettioid clade</taxon>
        <taxon>Phaseoleae</taxon>
        <taxon>Vigna</taxon>
    </lineage>
</organism>
<keyword evidence="4" id="KW-0472">Membrane</keyword>
<evidence type="ECO:0000259" key="5">
    <source>
        <dbReference type="Pfam" id="PF01453"/>
    </source>
</evidence>
<dbReference type="InterPro" id="IPR001480">
    <property type="entry name" value="Bulb-type_lectin_dom"/>
</dbReference>
<sequence length="75" mass="8271">MALTTSVAATTTNFTLKLLDSGNLVLLTFDSFVSWQTFDSPSDTWLSYLYAFHFVAPFSPAAAFGFSERAIETSF</sequence>
<protein>
    <recommendedName>
        <fullName evidence="5">Bulb-type lectin domain-containing protein</fullName>
    </recommendedName>
</protein>
<keyword evidence="1" id="KW-0732">Signal</keyword>
<keyword evidence="3" id="KW-0325">Glycoprotein</keyword>
<keyword evidence="2" id="KW-1015">Disulfide bond</keyword>
<feature type="transmembrane region" description="Helical" evidence="4">
    <location>
        <begin position="45"/>
        <end position="66"/>
    </location>
</feature>
<feature type="domain" description="Bulb-type lectin" evidence="5">
    <location>
        <begin position="5"/>
        <end position="47"/>
    </location>
</feature>
<reference evidence="6 7" key="1">
    <citation type="submission" date="2020-05" db="EMBL/GenBank/DDBJ databases">
        <title>Vigna angularis (adzuki bean) Var. LongXiaoDou No. 4 denovo assembly.</title>
        <authorList>
            <person name="Xiang H."/>
        </authorList>
    </citation>
    <scope>NUCLEOTIDE SEQUENCE [LARGE SCALE GENOMIC DNA]</scope>
    <source>
        <tissue evidence="6">Leaf</tissue>
    </source>
</reference>
<dbReference type="EMBL" id="JABFOF010000001">
    <property type="protein sequence ID" value="KAG2409771.1"/>
    <property type="molecule type" value="Genomic_DNA"/>
</dbReference>
<dbReference type="AlphaFoldDB" id="A0A8T0LE35"/>
<dbReference type="Pfam" id="PF01453">
    <property type="entry name" value="B_lectin"/>
    <property type="match status" value="1"/>
</dbReference>
<evidence type="ECO:0000313" key="7">
    <source>
        <dbReference type="Proteomes" id="UP000743370"/>
    </source>
</evidence>
<evidence type="ECO:0000256" key="3">
    <source>
        <dbReference type="ARBA" id="ARBA00023180"/>
    </source>
</evidence>
<evidence type="ECO:0000256" key="1">
    <source>
        <dbReference type="ARBA" id="ARBA00022729"/>
    </source>
</evidence>
<proteinExistence type="predicted"/>
<evidence type="ECO:0000256" key="4">
    <source>
        <dbReference type="SAM" id="Phobius"/>
    </source>
</evidence>